<evidence type="ECO:0000313" key="2">
    <source>
        <dbReference type="Proteomes" id="UP001165960"/>
    </source>
</evidence>
<evidence type="ECO:0000313" key="1">
    <source>
        <dbReference type="EMBL" id="KAJ9075077.1"/>
    </source>
</evidence>
<dbReference type="Proteomes" id="UP001165960">
    <property type="component" value="Unassembled WGS sequence"/>
</dbReference>
<reference evidence="1" key="1">
    <citation type="submission" date="2022-04" db="EMBL/GenBank/DDBJ databases">
        <title>Genome of the entomopathogenic fungus Entomophthora muscae.</title>
        <authorList>
            <person name="Elya C."/>
            <person name="Lovett B.R."/>
            <person name="Lee E."/>
            <person name="Macias A.M."/>
            <person name="Hajek A.E."/>
            <person name="De Bivort B.L."/>
            <person name="Kasson M.T."/>
            <person name="De Fine Licht H.H."/>
            <person name="Stajich J.E."/>
        </authorList>
    </citation>
    <scope>NUCLEOTIDE SEQUENCE</scope>
    <source>
        <strain evidence="1">Berkeley</strain>
    </source>
</reference>
<comment type="caution">
    <text evidence="1">The sequence shown here is derived from an EMBL/GenBank/DDBJ whole genome shotgun (WGS) entry which is preliminary data.</text>
</comment>
<name>A0ACC2TLF1_9FUNG</name>
<keyword evidence="2" id="KW-1185">Reference proteome</keyword>
<gene>
    <name evidence="1" type="ORF">DSO57_1000357</name>
</gene>
<protein>
    <submittedName>
        <fullName evidence="1">Uncharacterized protein</fullName>
    </submittedName>
</protein>
<organism evidence="1 2">
    <name type="scientific">Entomophthora muscae</name>
    <dbReference type="NCBI Taxonomy" id="34485"/>
    <lineage>
        <taxon>Eukaryota</taxon>
        <taxon>Fungi</taxon>
        <taxon>Fungi incertae sedis</taxon>
        <taxon>Zoopagomycota</taxon>
        <taxon>Entomophthoromycotina</taxon>
        <taxon>Entomophthoromycetes</taxon>
        <taxon>Entomophthorales</taxon>
        <taxon>Entomophthoraceae</taxon>
        <taxon>Entomophthora</taxon>
    </lineage>
</organism>
<dbReference type="EMBL" id="QTSX02002841">
    <property type="protein sequence ID" value="KAJ9075077.1"/>
    <property type="molecule type" value="Genomic_DNA"/>
</dbReference>
<accession>A0ACC2TLF1</accession>
<sequence length="164" mass="18448">MHNTSQLQYGQKPYELVYGHKPVTVSTTSGSHLPLSKKCARNDHEDTEKKRIERESILLQQEHFQVGDKIWVVNHNIHKLDLGLQGPGIVMEVKLNNTYLMKGIGTQTELKHMYQDCLHLCKARTAHCNSLSGYQEYRGAPAGEGGAKASTCMAHQMMGPNFTR</sequence>
<proteinExistence type="predicted"/>